<feature type="region of interest" description="Disordered" evidence="1">
    <location>
        <begin position="381"/>
        <end position="455"/>
    </location>
</feature>
<name>A0A238FAH8_9BASI</name>
<evidence type="ECO:0000313" key="2">
    <source>
        <dbReference type="EMBL" id="SCV70177.1"/>
    </source>
</evidence>
<evidence type="ECO:0000313" key="3">
    <source>
        <dbReference type="Proteomes" id="UP000198372"/>
    </source>
</evidence>
<feature type="region of interest" description="Disordered" evidence="1">
    <location>
        <begin position="644"/>
        <end position="705"/>
    </location>
</feature>
<evidence type="ECO:0000256" key="1">
    <source>
        <dbReference type="SAM" id="MobiDB-lite"/>
    </source>
</evidence>
<feature type="region of interest" description="Disordered" evidence="1">
    <location>
        <begin position="501"/>
        <end position="540"/>
    </location>
</feature>
<dbReference type="Proteomes" id="UP000198372">
    <property type="component" value="Unassembled WGS sequence"/>
</dbReference>
<feature type="compositionally biased region" description="Polar residues" evidence="1">
    <location>
        <begin position="644"/>
        <end position="661"/>
    </location>
</feature>
<feature type="region of interest" description="Disordered" evidence="1">
    <location>
        <begin position="93"/>
        <end position="131"/>
    </location>
</feature>
<feature type="compositionally biased region" description="Low complexity" evidence="1">
    <location>
        <begin position="176"/>
        <end position="187"/>
    </location>
</feature>
<feature type="region of interest" description="Disordered" evidence="1">
    <location>
        <begin position="898"/>
        <end position="950"/>
    </location>
</feature>
<dbReference type="EMBL" id="FMSP01000005">
    <property type="protein sequence ID" value="SCV70177.1"/>
    <property type="molecule type" value="Genomic_DNA"/>
</dbReference>
<reference evidence="3" key="1">
    <citation type="submission" date="2016-09" db="EMBL/GenBank/DDBJ databases">
        <authorList>
            <person name="Jeantristanb JTB J.-T."/>
            <person name="Ricardo R."/>
        </authorList>
    </citation>
    <scope>NUCLEOTIDE SEQUENCE [LARGE SCALE GENOMIC DNA]</scope>
</reference>
<dbReference type="OrthoDB" id="2425321at2759"/>
<keyword evidence="3" id="KW-1185">Reference proteome</keyword>
<gene>
    <name evidence="2" type="ORF">BQ2448_1571</name>
</gene>
<feature type="compositionally biased region" description="Polar residues" evidence="1">
    <location>
        <begin position="42"/>
        <end position="54"/>
    </location>
</feature>
<accession>A0A238FAH8</accession>
<feature type="region of interest" description="Disordered" evidence="1">
    <location>
        <begin position="592"/>
        <end position="615"/>
    </location>
</feature>
<feature type="compositionally biased region" description="Low complexity" evidence="1">
    <location>
        <begin position="666"/>
        <end position="676"/>
    </location>
</feature>
<organism evidence="2 3">
    <name type="scientific">Microbotryum intermedium</name>
    <dbReference type="NCBI Taxonomy" id="269621"/>
    <lineage>
        <taxon>Eukaryota</taxon>
        <taxon>Fungi</taxon>
        <taxon>Dikarya</taxon>
        <taxon>Basidiomycota</taxon>
        <taxon>Pucciniomycotina</taxon>
        <taxon>Microbotryomycetes</taxon>
        <taxon>Microbotryales</taxon>
        <taxon>Microbotryaceae</taxon>
        <taxon>Microbotryum</taxon>
    </lineage>
</organism>
<feature type="compositionally biased region" description="Basic and acidic residues" evidence="1">
    <location>
        <begin position="195"/>
        <end position="212"/>
    </location>
</feature>
<feature type="region of interest" description="Disordered" evidence="1">
    <location>
        <begin position="176"/>
        <end position="214"/>
    </location>
</feature>
<feature type="compositionally biased region" description="Basic and acidic residues" evidence="1">
    <location>
        <begin position="920"/>
        <end position="939"/>
    </location>
</feature>
<proteinExistence type="predicted"/>
<feature type="region of interest" description="Disordered" evidence="1">
    <location>
        <begin position="22"/>
        <end position="64"/>
    </location>
</feature>
<protein>
    <submittedName>
        <fullName evidence="2">BQ2448_1571 protein</fullName>
    </submittedName>
</protein>
<feature type="compositionally biased region" description="Gly residues" evidence="1">
    <location>
        <begin position="940"/>
        <end position="950"/>
    </location>
</feature>
<dbReference type="AlphaFoldDB" id="A0A238FAH8"/>
<sequence length="1004" mass="107473">MSRESAYLDLDEFAQSIVLTEDRRKTSISPSRAVLGDETNRQRQASFDKLTNGTGAAPVSGTRSGGLVEITSVGASCEARNLAVVASPLTASTSSASASASMPSPSTSPSRSLATRHRASSSTSSIPNFQHPVHLPASGYIRSQPLGVASKASTRAALAEQGDYAPTLSGGVASHRLSVSSSSSSLGSDDEFDRGDETGLRRTEDPKRKYESDSEVVLRSSASGQTWNRWKHDLDDLPPNPKLWLPSHLSLYLSAHLSLHPPLSKDITEFIKTSRLSGRTFLRLRDEDMEEMGINLRWRRALSRAREVLKKDASDGRVFWGFEGGEAPVTTKGSEGGNNLASGSAVDRDVDAAPLLLGLSSSVRSTSAAFSVLASSSASSARTRRVAGSSSGSSGAGSACDSRPPSVGSGMPYLRSQSPPQAHASDTISRLHPPPLLRRNSSTPAGSLEVEGQNQVEDDLIKEEWKKSWKRLLQYSASSNGGRGAHRGSRVRGMASMFEKVDEGSREGSLVKSRSDGSPKVTRREKKEATQNAPVQKERQSGIRTCGVRGRGRQDSIESNLSDASIDEGTYVDQQQQVHHVHAEYYAQSLATSRTRDEVDDGGYPTVRPFSTQPASMRTSAIDAFNTQSASSQASELYRYNVGTSSKRAPSSNHTPSSNAPMTVRGPSTSTSSGPSHARERAPSNPPTTRSGSRMSKEEKRRSLATLFDLDVPRVSTISTSTSSMMRRPRMVNVGGGDDLVEWEIGGTPGKRGSMVLVKRSQLEALARRMDEVEEALAASIHGGSEAAASIAADSPKPFGTLQRRSSSIVREGKDTSTAALEALTQRLVTLENRLVPLHKPVQQQQHHAHACYGHAPPSSSSMYDSSPQATARVDAAMSSWVAHQLTLNEIDASRQARANALDRQQRDRMDAASLGYSGRPREASHDTMAYRRDSEEGSKAGGGGDTGMGPGGRLSWSALGGYVVAASIGIGVRTSHSIGCFHITSSANHTTIQRLHRSLRVRS</sequence>
<feature type="compositionally biased region" description="Low complexity" evidence="1">
    <location>
        <begin position="93"/>
        <end position="113"/>
    </location>
</feature>
<feature type="compositionally biased region" description="Polar residues" evidence="1">
    <location>
        <begin position="415"/>
        <end position="428"/>
    </location>
</feature>
<feature type="compositionally biased region" description="Low complexity" evidence="1">
    <location>
        <begin position="381"/>
        <end position="399"/>
    </location>
</feature>